<keyword evidence="3" id="KW-1185">Reference proteome</keyword>
<feature type="chain" id="PRO_5031026659" evidence="1">
    <location>
        <begin position="32"/>
        <end position="628"/>
    </location>
</feature>
<dbReference type="EMBL" id="JACHLR010000004">
    <property type="protein sequence ID" value="MBB4857956.1"/>
    <property type="molecule type" value="Genomic_DNA"/>
</dbReference>
<dbReference type="InterPro" id="IPR010281">
    <property type="entry name" value="DUF885"/>
</dbReference>
<evidence type="ECO:0000313" key="2">
    <source>
        <dbReference type="EMBL" id="MBB4857956.1"/>
    </source>
</evidence>
<dbReference type="Pfam" id="PF05960">
    <property type="entry name" value="DUF885"/>
    <property type="match status" value="1"/>
</dbReference>
<organism evidence="2 3">
    <name type="scientific">Novosphingobium chloroacetimidivorans</name>
    <dbReference type="NCBI Taxonomy" id="1428314"/>
    <lineage>
        <taxon>Bacteria</taxon>
        <taxon>Pseudomonadati</taxon>
        <taxon>Pseudomonadota</taxon>
        <taxon>Alphaproteobacteria</taxon>
        <taxon>Sphingomonadales</taxon>
        <taxon>Sphingomonadaceae</taxon>
        <taxon>Novosphingobium</taxon>
    </lineage>
</organism>
<dbReference type="PANTHER" id="PTHR33361">
    <property type="entry name" value="GLR0591 PROTEIN"/>
    <property type="match status" value="1"/>
</dbReference>
<reference evidence="2 3" key="1">
    <citation type="submission" date="2020-08" db="EMBL/GenBank/DDBJ databases">
        <title>Functional genomics of gut bacteria from endangered species of beetles.</title>
        <authorList>
            <person name="Carlos-Shanley C."/>
        </authorList>
    </citation>
    <scope>NUCLEOTIDE SEQUENCE [LARGE SCALE GENOMIC DNA]</scope>
    <source>
        <strain evidence="2 3">S00245</strain>
    </source>
</reference>
<sequence>MICKPHRPSRTLPWLRSVVTLGIAVMGSATAANTRAAPPQTIGTIDLDAQFNAFLDRAYEAQLSLSPQRETSEGASKANYGKLDDYRPVAALRALRLRESQVREMDRRFPRDRLGPQARVSADLFRRDLVSAREAMRWRAHEYTFTAIRAPTTDIPSFLINNHQVTSVADARAYISRLTDIERAMGEIAADYRNHVAHGVIEPKLVFAPALASARRVVTGAPFDDGPDSALWADFKAKVAKLDTDAATRQQLLDQGSAALRGPARRGYDRIIAELEAASRKATGDGGVARLPNGKAFYAWTVRDSTTTDLTPQQVHAIGLSELAKVRAEMEAVARSLGGRGTLRDFLAQMRADPKFHYPNTDAGREQYLADARAVLADATQRAPRFFDPVPNAPLEVRRIEKWREATAPVAFYADGSPDGSRPGIFYVNLRDLSQVLKTSLTGIACHEGVPGHHFQSAYSNAARDLPLFRRRAGYGAWAEGWGLYSEQLCKEMGVYKDGYSLFSRLSGDARRAARLVADTGVNAMGWSREQALAFLKANTLLSEDDAESEVARYLTVPGQATSYMIGKRKIIELRERMAAAFGADFDIRQFHAIVLGSGALPLDMLEQQVDDAIAAHRASVLQAQPRR</sequence>
<dbReference type="RefSeq" id="WP_221419855.1">
    <property type="nucleotide sequence ID" value="NZ_JACHLR010000004.1"/>
</dbReference>
<keyword evidence="1" id="KW-0732">Signal</keyword>
<comment type="caution">
    <text evidence="2">The sequence shown here is derived from an EMBL/GenBank/DDBJ whole genome shotgun (WGS) entry which is preliminary data.</text>
</comment>
<accession>A0A7W7K8M8</accession>
<feature type="signal peptide" evidence="1">
    <location>
        <begin position="1"/>
        <end position="31"/>
    </location>
</feature>
<dbReference type="PANTHER" id="PTHR33361:SF16">
    <property type="entry name" value="DUF885 DOMAIN-CONTAINING PROTEIN"/>
    <property type="match status" value="1"/>
</dbReference>
<dbReference type="Proteomes" id="UP000555448">
    <property type="component" value="Unassembled WGS sequence"/>
</dbReference>
<evidence type="ECO:0000313" key="3">
    <source>
        <dbReference type="Proteomes" id="UP000555448"/>
    </source>
</evidence>
<evidence type="ECO:0000256" key="1">
    <source>
        <dbReference type="SAM" id="SignalP"/>
    </source>
</evidence>
<protein>
    <submittedName>
        <fullName evidence="2">Uncharacterized protein (DUF885 family)</fullName>
    </submittedName>
</protein>
<name>A0A7W7K8M8_9SPHN</name>
<dbReference type="AlphaFoldDB" id="A0A7W7K8M8"/>
<proteinExistence type="predicted"/>
<gene>
    <name evidence="2" type="ORF">HNO88_001270</name>
</gene>